<accession>A0A0R1TLV9</accession>
<dbReference type="PATRIC" id="fig|1423740.3.peg.490"/>
<dbReference type="GO" id="GO:0015074">
    <property type="term" value="P:DNA integration"/>
    <property type="evidence" value="ECO:0007669"/>
    <property type="project" value="UniProtKB-KW"/>
</dbReference>
<keyword evidence="4" id="KW-0233">DNA recombination</keyword>
<name>A0A0R1TLV9_9LACO</name>
<evidence type="ECO:0000259" key="5">
    <source>
        <dbReference type="PROSITE" id="PS51898"/>
    </source>
</evidence>
<dbReference type="InterPro" id="IPR050808">
    <property type="entry name" value="Phage_Integrase"/>
</dbReference>
<organism evidence="6 7">
    <name type="scientific">Ligilactobacillus equi DSM 15833 = JCM 10991</name>
    <dbReference type="NCBI Taxonomy" id="1423740"/>
    <lineage>
        <taxon>Bacteria</taxon>
        <taxon>Bacillati</taxon>
        <taxon>Bacillota</taxon>
        <taxon>Bacilli</taxon>
        <taxon>Lactobacillales</taxon>
        <taxon>Lactobacillaceae</taxon>
        <taxon>Ligilactobacillus</taxon>
    </lineage>
</organism>
<dbReference type="Proteomes" id="UP000051048">
    <property type="component" value="Unassembled WGS sequence"/>
</dbReference>
<dbReference type="PROSITE" id="PS51898">
    <property type="entry name" value="TYR_RECOMBINASE"/>
    <property type="match status" value="1"/>
</dbReference>
<dbReference type="GO" id="GO:0003677">
    <property type="term" value="F:DNA binding"/>
    <property type="evidence" value="ECO:0007669"/>
    <property type="project" value="UniProtKB-KW"/>
</dbReference>
<protein>
    <submittedName>
        <fullName evidence="6">Phage-related integrase</fullName>
    </submittedName>
</protein>
<dbReference type="AlphaFoldDB" id="A0A0R1TLV9"/>
<dbReference type="Gene3D" id="1.10.150.130">
    <property type="match status" value="1"/>
</dbReference>
<reference evidence="6 7" key="1">
    <citation type="journal article" date="2015" name="Genome Announc.">
        <title>Expanding the biotechnology potential of lactobacilli through comparative genomics of 213 strains and associated genera.</title>
        <authorList>
            <person name="Sun Z."/>
            <person name="Harris H.M."/>
            <person name="McCann A."/>
            <person name="Guo C."/>
            <person name="Argimon S."/>
            <person name="Zhang W."/>
            <person name="Yang X."/>
            <person name="Jeffery I.B."/>
            <person name="Cooney J.C."/>
            <person name="Kagawa T.F."/>
            <person name="Liu W."/>
            <person name="Song Y."/>
            <person name="Salvetti E."/>
            <person name="Wrobel A."/>
            <person name="Rasinkangas P."/>
            <person name="Parkhill J."/>
            <person name="Rea M.C."/>
            <person name="O'Sullivan O."/>
            <person name="Ritari J."/>
            <person name="Douillard F.P."/>
            <person name="Paul Ross R."/>
            <person name="Yang R."/>
            <person name="Briner A.E."/>
            <person name="Felis G.E."/>
            <person name="de Vos W.M."/>
            <person name="Barrangou R."/>
            <person name="Klaenhammer T.R."/>
            <person name="Caufield P.W."/>
            <person name="Cui Y."/>
            <person name="Zhang H."/>
            <person name="O'Toole P.W."/>
        </authorList>
    </citation>
    <scope>NUCLEOTIDE SEQUENCE [LARGE SCALE GENOMIC DNA]</scope>
    <source>
        <strain evidence="6 7">DSM 15833</strain>
    </source>
</reference>
<dbReference type="Pfam" id="PF00589">
    <property type="entry name" value="Phage_integrase"/>
    <property type="match status" value="1"/>
</dbReference>
<keyword evidence="3" id="KW-0238">DNA-binding</keyword>
<dbReference type="InterPro" id="IPR002104">
    <property type="entry name" value="Integrase_catalytic"/>
</dbReference>
<dbReference type="InterPro" id="IPR028259">
    <property type="entry name" value="AP2-like_int_N"/>
</dbReference>
<dbReference type="InterPro" id="IPR004107">
    <property type="entry name" value="Integrase_SAM-like_N"/>
</dbReference>
<dbReference type="Pfam" id="PF14657">
    <property type="entry name" value="Arm-DNA-bind_4"/>
    <property type="match status" value="1"/>
</dbReference>
<evidence type="ECO:0000313" key="7">
    <source>
        <dbReference type="Proteomes" id="UP000051048"/>
    </source>
</evidence>
<dbReference type="EMBL" id="AZFH01000096">
    <property type="protein sequence ID" value="KRL79509.1"/>
    <property type="molecule type" value="Genomic_DNA"/>
</dbReference>
<evidence type="ECO:0000256" key="2">
    <source>
        <dbReference type="ARBA" id="ARBA00022908"/>
    </source>
</evidence>
<evidence type="ECO:0000256" key="1">
    <source>
        <dbReference type="ARBA" id="ARBA00008857"/>
    </source>
</evidence>
<dbReference type="PANTHER" id="PTHR30629:SF2">
    <property type="entry name" value="PROPHAGE INTEGRASE INTS-RELATED"/>
    <property type="match status" value="1"/>
</dbReference>
<dbReference type="Pfam" id="PF14659">
    <property type="entry name" value="Phage_int_SAM_3"/>
    <property type="match status" value="1"/>
</dbReference>
<dbReference type="InterPro" id="IPR013762">
    <property type="entry name" value="Integrase-like_cat_sf"/>
</dbReference>
<dbReference type="OrthoDB" id="9803188at2"/>
<feature type="domain" description="Tyr recombinase" evidence="5">
    <location>
        <begin position="171"/>
        <end position="374"/>
    </location>
</feature>
<dbReference type="GO" id="GO:0006310">
    <property type="term" value="P:DNA recombination"/>
    <property type="evidence" value="ECO:0007669"/>
    <property type="project" value="UniProtKB-KW"/>
</dbReference>
<evidence type="ECO:0000256" key="3">
    <source>
        <dbReference type="ARBA" id="ARBA00023125"/>
    </source>
</evidence>
<keyword evidence="2" id="KW-0229">DNA integration</keyword>
<dbReference type="CDD" id="cd01189">
    <property type="entry name" value="INT_ICEBs1_C_like"/>
    <property type="match status" value="1"/>
</dbReference>
<dbReference type="SUPFAM" id="SSF56349">
    <property type="entry name" value="DNA breaking-rejoining enzymes"/>
    <property type="match status" value="1"/>
</dbReference>
<dbReference type="Gene3D" id="1.10.443.10">
    <property type="entry name" value="Intergrase catalytic core"/>
    <property type="match status" value="1"/>
</dbReference>
<dbReference type="STRING" id="1423740.FC36_GL000456"/>
<comment type="caution">
    <text evidence="6">The sequence shown here is derived from an EMBL/GenBank/DDBJ whole genome shotgun (WGS) entry which is preliminary data.</text>
</comment>
<evidence type="ECO:0000313" key="6">
    <source>
        <dbReference type="EMBL" id="KRL79509.1"/>
    </source>
</evidence>
<dbReference type="RefSeq" id="WP_025021357.1">
    <property type="nucleotide sequence ID" value="NZ_AZFH01000096.1"/>
</dbReference>
<gene>
    <name evidence="6" type="ORF">FC36_GL000456</name>
</gene>
<evidence type="ECO:0000256" key="4">
    <source>
        <dbReference type="ARBA" id="ARBA00023172"/>
    </source>
</evidence>
<comment type="similarity">
    <text evidence="1">Belongs to the 'phage' integrase family.</text>
</comment>
<dbReference type="InterPro" id="IPR011010">
    <property type="entry name" value="DNA_brk_join_enz"/>
</dbReference>
<dbReference type="PANTHER" id="PTHR30629">
    <property type="entry name" value="PROPHAGE INTEGRASE"/>
    <property type="match status" value="1"/>
</dbReference>
<dbReference type="InterPro" id="IPR010998">
    <property type="entry name" value="Integrase_recombinase_N"/>
</dbReference>
<sequence>MTKIKEYTTKGQTKYKFAFYAGIDDVTGKKKYIHKQGFKTKKEARLAVSRLELQKASGELSPLTNNNLTFEAVADQYMEAKKHSIRDSTYQYQAGWLNNHILKSFGKLKIQAIKGYQCQNAINDWFIKSPSAIDQIAALANQVFSYAIKNGYINKSPMQAVILPKKPEKKLTDNYFTKEELAYFLEYVKKNKPERYPLYRFLAFSGVRIGEALALTWDDIDFNAATVTIDKTISRGLNGPKIERPKTKAGWRKIAMDKITMQALASQQQAQNKRLFALGLLNTLPKPLPVFDNGTGRRPYITTAKKQLQAIYRKLPSDFKKITLHGFRHTHATLLIESGASIKTVQQRLGHANISMTLGVYAHATKKMETDAINRLNMYFSN</sequence>
<proteinExistence type="inferred from homology"/>